<feature type="transmembrane region" description="Helical" evidence="2">
    <location>
        <begin position="168"/>
        <end position="193"/>
    </location>
</feature>
<feature type="transmembrane region" description="Helical" evidence="2">
    <location>
        <begin position="101"/>
        <end position="125"/>
    </location>
</feature>
<keyword evidence="2" id="KW-0472">Membrane</keyword>
<dbReference type="Proteomes" id="UP001158576">
    <property type="component" value="Chromosome 1"/>
</dbReference>
<dbReference type="EMBL" id="OU015566">
    <property type="protein sequence ID" value="CAG5105457.1"/>
    <property type="molecule type" value="Genomic_DNA"/>
</dbReference>
<name>A0ABN7STQ7_OIKDI</name>
<protein>
    <submittedName>
        <fullName evidence="3">Oidioi.mRNA.OKI2018_I69.chr1.g2142.t1.cds</fullName>
    </submittedName>
</protein>
<evidence type="ECO:0000256" key="2">
    <source>
        <dbReference type="SAM" id="Phobius"/>
    </source>
</evidence>
<feature type="transmembrane region" description="Helical" evidence="2">
    <location>
        <begin position="137"/>
        <end position="156"/>
    </location>
</feature>
<accession>A0ABN7STQ7</accession>
<evidence type="ECO:0000313" key="4">
    <source>
        <dbReference type="Proteomes" id="UP001158576"/>
    </source>
</evidence>
<feature type="transmembrane region" description="Helical" evidence="2">
    <location>
        <begin position="227"/>
        <end position="255"/>
    </location>
</feature>
<feature type="region of interest" description="Disordered" evidence="1">
    <location>
        <begin position="19"/>
        <end position="50"/>
    </location>
</feature>
<keyword evidence="2" id="KW-1133">Transmembrane helix</keyword>
<reference evidence="3 4" key="1">
    <citation type="submission" date="2021-04" db="EMBL/GenBank/DDBJ databases">
        <authorList>
            <person name="Bliznina A."/>
        </authorList>
    </citation>
    <scope>NUCLEOTIDE SEQUENCE [LARGE SCALE GENOMIC DNA]</scope>
</reference>
<gene>
    <name evidence="3" type="ORF">OKIOD_LOCUS10907</name>
</gene>
<feature type="compositionally biased region" description="Polar residues" evidence="1">
    <location>
        <begin position="38"/>
        <end position="50"/>
    </location>
</feature>
<proteinExistence type="predicted"/>
<feature type="compositionally biased region" description="Basic and acidic residues" evidence="1">
    <location>
        <begin position="19"/>
        <end position="37"/>
    </location>
</feature>
<evidence type="ECO:0000256" key="1">
    <source>
        <dbReference type="SAM" id="MobiDB-lite"/>
    </source>
</evidence>
<sequence length="272" mass="30279">MKDLGLTLEEIHEDFEEEPVLRREKKDERGLKEEHRTFSNSSFPRQTSFSSMRRASMVSMTSMGGVSFGGAGGAPFQRQFSVQTHIRKLCLVAPESSLTPWLLTILAVIVILTQASLLGLYWAGIPFSHFKSDLLCQALWGGLLALISGISALIARNKDSSMINDFPLLIMCHITFAALAAMMCLLVVPVMFFRELHYYDSPKNSITADTSESRKTALTPFYLNDHFAFACSIFNITAVSLMAIVAMMAAVTQILRSCCKKRLSQKGRLNHL</sequence>
<keyword evidence="4" id="KW-1185">Reference proteome</keyword>
<evidence type="ECO:0000313" key="3">
    <source>
        <dbReference type="EMBL" id="CAG5105457.1"/>
    </source>
</evidence>
<organism evidence="3 4">
    <name type="scientific">Oikopleura dioica</name>
    <name type="common">Tunicate</name>
    <dbReference type="NCBI Taxonomy" id="34765"/>
    <lineage>
        <taxon>Eukaryota</taxon>
        <taxon>Metazoa</taxon>
        <taxon>Chordata</taxon>
        <taxon>Tunicata</taxon>
        <taxon>Appendicularia</taxon>
        <taxon>Copelata</taxon>
        <taxon>Oikopleuridae</taxon>
        <taxon>Oikopleura</taxon>
    </lineage>
</organism>
<keyword evidence="2" id="KW-0812">Transmembrane</keyword>